<dbReference type="CDD" id="cd00586">
    <property type="entry name" value="4HBT"/>
    <property type="match status" value="1"/>
</dbReference>
<keyword evidence="2" id="KW-1185">Reference proteome</keyword>
<dbReference type="Proteomes" id="UP000600565">
    <property type="component" value="Unassembled WGS sequence"/>
</dbReference>
<dbReference type="InterPro" id="IPR050563">
    <property type="entry name" value="4-hydroxybenzoyl-CoA_TE"/>
</dbReference>
<name>A0ABR8XKU1_9BACL</name>
<reference evidence="1 2" key="1">
    <citation type="submission" date="2020-08" db="EMBL/GenBank/DDBJ databases">
        <title>A Genomic Blueprint of the Chicken Gut Microbiome.</title>
        <authorList>
            <person name="Gilroy R."/>
            <person name="Ravi A."/>
            <person name="Getino M."/>
            <person name="Pursley I."/>
            <person name="Horton D.L."/>
            <person name="Alikhan N.-F."/>
            <person name="Baker D."/>
            <person name="Gharbi K."/>
            <person name="Hall N."/>
            <person name="Watson M."/>
            <person name="Adriaenssens E.M."/>
            <person name="Foster-Nyarko E."/>
            <person name="Jarju S."/>
            <person name="Secka A."/>
            <person name="Antonio M."/>
            <person name="Oren A."/>
            <person name="Chaudhuri R."/>
            <person name="La Ragione R.M."/>
            <person name="Hildebrand F."/>
            <person name="Pallen M.J."/>
        </authorList>
    </citation>
    <scope>NUCLEOTIDE SEQUENCE [LARGE SCALE GENOMIC DNA]</scope>
    <source>
        <strain evidence="1 2">Sa1YVA6</strain>
    </source>
</reference>
<dbReference type="SUPFAM" id="SSF54637">
    <property type="entry name" value="Thioesterase/thiol ester dehydrase-isomerase"/>
    <property type="match status" value="1"/>
</dbReference>
<organism evidence="1 2">
    <name type="scientific">Solibacillus merdavium</name>
    <dbReference type="NCBI Taxonomy" id="2762218"/>
    <lineage>
        <taxon>Bacteria</taxon>
        <taxon>Bacillati</taxon>
        <taxon>Bacillota</taxon>
        <taxon>Bacilli</taxon>
        <taxon>Bacillales</taxon>
        <taxon>Caryophanaceae</taxon>
        <taxon>Solibacillus</taxon>
    </lineage>
</organism>
<sequence>MKRKKEDNELRTLIAEQPIQINAYDIDAMGIVSNIVYVRWFEDLRMAFLNEHYPLAEMMAVQISPILMKTEIEYKAPLTIFDKPVGRCWMVKIGQSSWEMELEITTEKHIHCTGKQSGCFYHLEKKKVAKIPEPLKKLFEISSK</sequence>
<evidence type="ECO:0000313" key="1">
    <source>
        <dbReference type="EMBL" id="MBD8032542.1"/>
    </source>
</evidence>
<accession>A0ABR8XKU1</accession>
<evidence type="ECO:0000313" key="2">
    <source>
        <dbReference type="Proteomes" id="UP000600565"/>
    </source>
</evidence>
<dbReference type="PANTHER" id="PTHR31793">
    <property type="entry name" value="4-HYDROXYBENZOYL-COA THIOESTERASE FAMILY MEMBER"/>
    <property type="match status" value="1"/>
</dbReference>
<dbReference type="Gene3D" id="3.10.129.10">
    <property type="entry name" value="Hotdog Thioesterase"/>
    <property type="match status" value="1"/>
</dbReference>
<dbReference type="PANTHER" id="PTHR31793:SF24">
    <property type="entry name" value="LONG-CHAIN ACYL-COA THIOESTERASE FADM"/>
    <property type="match status" value="1"/>
</dbReference>
<dbReference type="EMBL" id="JACSPW010000003">
    <property type="protein sequence ID" value="MBD8032542.1"/>
    <property type="molecule type" value="Genomic_DNA"/>
</dbReference>
<protein>
    <submittedName>
        <fullName evidence="1">Acyl-CoA thioesterase</fullName>
    </submittedName>
</protein>
<comment type="caution">
    <text evidence="1">The sequence shown here is derived from an EMBL/GenBank/DDBJ whole genome shotgun (WGS) entry which is preliminary data.</text>
</comment>
<gene>
    <name evidence="1" type="ORF">H9632_05630</name>
</gene>
<proteinExistence type="predicted"/>
<dbReference type="InterPro" id="IPR029069">
    <property type="entry name" value="HotDog_dom_sf"/>
</dbReference>
<dbReference type="Pfam" id="PF13279">
    <property type="entry name" value="4HBT_2"/>
    <property type="match status" value="1"/>
</dbReference>